<evidence type="ECO:0000313" key="7">
    <source>
        <dbReference type="Proteomes" id="UP001199424"/>
    </source>
</evidence>
<keyword evidence="2 5" id="KW-0812">Transmembrane</keyword>
<dbReference type="RefSeq" id="WP_308448897.1">
    <property type="nucleotide sequence ID" value="NZ_JAJEQC010000004.1"/>
</dbReference>
<dbReference type="Pfam" id="PF04172">
    <property type="entry name" value="LrgB"/>
    <property type="match status" value="1"/>
</dbReference>
<dbReference type="EMBL" id="JAJEQC010000004">
    <property type="protein sequence ID" value="MCC2136398.1"/>
    <property type="molecule type" value="Genomic_DNA"/>
</dbReference>
<organism evidence="6 7">
    <name type="scientific">Hominenteromicrobium mulieris</name>
    <dbReference type="NCBI Taxonomy" id="2885357"/>
    <lineage>
        <taxon>Bacteria</taxon>
        <taxon>Bacillati</taxon>
        <taxon>Bacillota</taxon>
        <taxon>Clostridia</taxon>
        <taxon>Eubacteriales</taxon>
        <taxon>Oscillospiraceae</taxon>
        <taxon>Hominenteromicrobium</taxon>
    </lineage>
</organism>
<keyword evidence="7" id="KW-1185">Reference proteome</keyword>
<feature type="transmembrane region" description="Helical" evidence="5">
    <location>
        <begin position="77"/>
        <end position="95"/>
    </location>
</feature>
<keyword evidence="4 5" id="KW-0472">Membrane</keyword>
<dbReference type="GO" id="GO:0016020">
    <property type="term" value="C:membrane"/>
    <property type="evidence" value="ECO:0007669"/>
    <property type="project" value="UniProtKB-SubCell"/>
</dbReference>
<proteinExistence type="predicted"/>
<comment type="caution">
    <text evidence="6">The sequence shown here is derived from an EMBL/GenBank/DDBJ whole genome shotgun (WGS) entry which is preliminary data.</text>
</comment>
<dbReference type="InterPro" id="IPR007300">
    <property type="entry name" value="CidB/LrgB"/>
</dbReference>
<protein>
    <submittedName>
        <fullName evidence="6">LrgB family protein</fullName>
    </submittedName>
</protein>
<dbReference type="AlphaFoldDB" id="A0AAE3DH25"/>
<comment type="subcellular location">
    <subcellularLocation>
        <location evidence="1">Membrane</location>
        <topology evidence="1">Multi-pass membrane protein</topology>
    </subcellularLocation>
</comment>
<dbReference type="PANTHER" id="PTHR30249">
    <property type="entry name" value="PUTATIVE SEROTONIN TRANSPORTER"/>
    <property type="match status" value="1"/>
</dbReference>
<evidence type="ECO:0000313" key="6">
    <source>
        <dbReference type="EMBL" id="MCC2136398.1"/>
    </source>
</evidence>
<evidence type="ECO:0000256" key="1">
    <source>
        <dbReference type="ARBA" id="ARBA00004141"/>
    </source>
</evidence>
<evidence type="ECO:0000256" key="3">
    <source>
        <dbReference type="ARBA" id="ARBA00022989"/>
    </source>
</evidence>
<accession>A0AAE3DH25</accession>
<sequence>MLNDIASNTSFFGIFITGVAYVLACAIQKRFKASILNPLLVSCVILIIFMLVSGIDYNVYLYGKPKADGTYDGTGAIFFQNMLTPTTVCLAIPLYEKLVYLKKYPVAIIGGILAGMFACLGGVLVLSMAFGLDHTQYVTLLPKSITTAIGMGLSEELGGMVSVTVASIIVTGLFGNVAAAAIFKLFRIKHPVAIGVSCGTGAHAMGTSRAREFGEIEEAMSGLSIAVCGLLTVVGASIFAMIRF</sequence>
<feature type="transmembrane region" description="Helical" evidence="5">
    <location>
        <begin position="6"/>
        <end position="27"/>
    </location>
</feature>
<evidence type="ECO:0000256" key="2">
    <source>
        <dbReference type="ARBA" id="ARBA00022692"/>
    </source>
</evidence>
<feature type="transmembrane region" description="Helical" evidence="5">
    <location>
        <begin position="107"/>
        <end position="132"/>
    </location>
</feature>
<evidence type="ECO:0000256" key="5">
    <source>
        <dbReference type="SAM" id="Phobius"/>
    </source>
</evidence>
<feature type="transmembrane region" description="Helical" evidence="5">
    <location>
        <begin position="39"/>
        <end position="57"/>
    </location>
</feature>
<keyword evidence="3 5" id="KW-1133">Transmembrane helix</keyword>
<feature type="transmembrane region" description="Helical" evidence="5">
    <location>
        <begin position="219"/>
        <end position="242"/>
    </location>
</feature>
<dbReference type="PANTHER" id="PTHR30249:SF0">
    <property type="entry name" value="PLASTIDAL GLYCOLATE_GLYCERATE TRANSLOCATOR 1, CHLOROPLASTIC"/>
    <property type="match status" value="1"/>
</dbReference>
<dbReference type="Proteomes" id="UP001199424">
    <property type="component" value="Unassembled WGS sequence"/>
</dbReference>
<feature type="transmembrane region" description="Helical" evidence="5">
    <location>
        <begin position="160"/>
        <end position="183"/>
    </location>
</feature>
<reference evidence="6" key="1">
    <citation type="submission" date="2021-10" db="EMBL/GenBank/DDBJ databases">
        <title>Anaerobic single-cell dispensing facilitates the cultivation of human gut bacteria.</title>
        <authorList>
            <person name="Afrizal A."/>
        </authorList>
    </citation>
    <scope>NUCLEOTIDE SEQUENCE</scope>
    <source>
        <strain evidence="6">CLA-AA-H250</strain>
    </source>
</reference>
<evidence type="ECO:0000256" key="4">
    <source>
        <dbReference type="ARBA" id="ARBA00023136"/>
    </source>
</evidence>
<gene>
    <name evidence="6" type="ORF">LKD31_05150</name>
</gene>
<name>A0AAE3DH25_9FIRM</name>